<dbReference type="STRING" id="1298598.JCM21714_2053"/>
<protein>
    <submittedName>
        <fullName evidence="2">Methyl-accepting chemotaxis protein</fullName>
    </submittedName>
</protein>
<dbReference type="OrthoDB" id="9805811at2"/>
<proteinExistence type="predicted"/>
<dbReference type="InterPro" id="IPR025503">
    <property type="entry name" value="DUF4391"/>
</dbReference>
<keyword evidence="3" id="KW-1185">Reference proteome</keyword>
<dbReference type="AlphaFoldDB" id="W4VJM9"/>
<evidence type="ECO:0000313" key="3">
    <source>
        <dbReference type="Proteomes" id="UP000019102"/>
    </source>
</evidence>
<dbReference type="EMBL" id="BAVS01000009">
    <property type="protein sequence ID" value="GAE93023.1"/>
    <property type="molecule type" value="Genomic_DNA"/>
</dbReference>
<organism evidence="2 3">
    <name type="scientific">Gracilibacillus boraciitolerans JCM 21714</name>
    <dbReference type="NCBI Taxonomy" id="1298598"/>
    <lineage>
        <taxon>Bacteria</taxon>
        <taxon>Bacillati</taxon>
        <taxon>Bacillota</taxon>
        <taxon>Bacilli</taxon>
        <taxon>Bacillales</taxon>
        <taxon>Bacillaceae</taxon>
        <taxon>Gracilibacillus</taxon>
    </lineage>
</organism>
<dbReference type="Pfam" id="PF14335">
    <property type="entry name" value="DUF4391"/>
    <property type="match status" value="1"/>
</dbReference>
<gene>
    <name evidence="2" type="ORF">JCM21714_2053</name>
</gene>
<accession>W4VJM9</accession>
<dbReference type="Proteomes" id="UP000019102">
    <property type="component" value="Unassembled WGS sequence"/>
</dbReference>
<evidence type="ECO:0000313" key="2">
    <source>
        <dbReference type="EMBL" id="GAE93023.1"/>
    </source>
</evidence>
<sequence length="208" mass="24840">MLRFPSKAKVERIIPKDAFYKNLNLKSDIKEKFVSDIKRIVLEFKLSSDTLNVDKGKETSEILVLSIELKKQEIDYRIVENIARQNAHKLIFLLNFQDKGQLAIFYNKLYKTNWIPLEEINLIAKGLNLDIIWDEYIEQITLKKNVISNTDNITVEEKLQKQDYIQKLQKEIKRLEKRSRKEKQPKQRFEQFTRLQELKEKLAQEKGE</sequence>
<reference evidence="2 3" key="1">
    <citation type="journal article" date="2014" name="Genome Announc.">
        <title>Draft Genome Sequence of the Boron-Tolerant and Moderately Halotolerant Bacterium Gracilibacillus boraciitolerans JCM 21714T.</title>
        <authorList>
            <person name="Ahmed I."/>
            <person name="Oshima K."/>
            <person name="Suda W."/>
            <person name="Kitamura K."/>
            <person name="Iida T."/>
            <person name="Ohmori Y."/>
            <person name="Fujiwara T."/>
            <person name="Hattori M."/>
            <person name="Ohkuma M."/>
        </authorList>
    </citation>
    <scope>NUCLEOTIDE SEQUENCE [LARGE SCALE GENOMIC DNA]</scope>
    <source>
        <strain evidence="2 3">JCM 21714</strain>
    </source>
</reference>
<name>W4VJM9_9BACI</name>
<feature type="coiled-coil region" evidence="1">
    <location>
        <begin position="158"/>
        <end position="185"/>
    </location>
</feature>
<evidence type="ECO:0000256" key="1">
    <source>
        <dbReference type="SAM" id="Coils"/>
    </source>
</evidence>
<dbReference type="eggNOG" id="ENOG502ZJU4">
    <property type="taxonomic scope" value="Bacteria"/>
</dbReference>
<keyword evidence="1" id="KW-0175">Coiled coil</keyword>
<dbReference type="RefSeq" id="WP_035723074.1">
    <property type="nucleotide sequence ID" value="NZ_BAVS01000009.1"/>
</dbReference>
<comment type="caution">
    <text evidence="2">The sequence shown here is derived from an EMBL/GenBank/DDBJ whole genome shotgun (WGS) entry which is preliminary data.</text>
</comment>